<evidence type="ECO:0000313" key="1">
    <source>
        <dbReference type="EMBL" id="KAK7792483.1"/>
    </source>
</evidence>
<dbReference type="Proteomes" id="UP001378592">
    <property type="component" value="Unassembled WGS sequence"/>
</dbReference>
<reference evidence="1 2" key="1">
    <citation type="submission" date="2024-03" db="EMBL/GenBank/DDBJ databases">
        <title>The genome assembly and annotation of the cricket Gryllus longicercus Weissman &amp; Gray.</title>
        <authorList>
            <person name="Szrajer S."/>
            <person name="Gray D."/>
            <person name="Ylla G."/>
        </authorList>
    </citation>
    <scope>NUCLEOTIDE SEQUENCE [LARGE SCALE GENOMIC DNA]</scope>
    <source>
        <strain evidence="1">DAG 2021-001</strain>
        <tissue evidence="1">Whole body minus gut</tissue>
    </source>
</reference>
<keyword evidence="2" id="KW-1185">Reference proteome</keyword>
<dbReference type="EMBL" id="JAZDUA010000446">
    <property type="protein sequence ID" value="KAK7792483.1"/>
    <property type="molecule type" value="Genomic_DNA"/>
</dbReference>
<accession>A0AAN9VJF4</accession>
<comment type="caution">
    <text evidence="1">The sequence shown here is derived from an EMBL/GenBank/DDBJ whole genome shotgun (WGS) entry which is preliminary data.</text>
</comment>
<protein>
    <submittedName>
        <fullName evidence="1">Uncharacterized protein</fullName>
    </submittedName>
</protein>
<sequence length="150" mass="17546">MVLFRKISSYKLFFWGLCLSQFFQPLNSTFSDFEGSLIALQVDTLSWPQVGLLKTMFLILFKMWIHGVLPFEVELPLSQLVKESRDQKGMIMDISKCNYYYKNLSYTLSSRNFSHIFPHETMIISWQKIVNGLRILLHYTLCSIVSTILS</sequence>
<gene>
    <name evidence="1" type="ORF">R5R35_013866</name>
</gene>
<name>A0AAN9VJF4_9ORTH</name>
<proteinExistence type="predicted"/>
<organism evidence="1 2">
    <name type="scientific">Gryllus longicercus</name>
    <dbReference type="NCBI Taxonomy" id="2509291"/>
    <lineage>
        <taxon>Eukaryota</taxon>
        <taxon>Metazoa</taxon>
        <taxon>Ecdysozoa</taxon>
        <taxon>Arthropoda</taxon>
        <taxon>Hexapoda</taxon>
        <taxon>Insecta</taxon>
        <taxon>Pterygota</taxon>
        <taxon>Neoptera</taxon>
        <taxon>Polyneoptera</taxon>
        <taxon>Orthoptera</taxon>
        <taxon>Ensifera</taxon>
        <taxon>Gryllidea</taxon>
        <taxon>Grylloidea</taxon>
        <taxon>Gryllidae</taxon>
        <taxon>Gryllinae</taxon>
        <taxon>Gryllus</taxon>
    </lineage>
</organism>
<dbReference type="AlphaFoldDB" id="A0AAN9VJF4"/>
<evidence type="ECO:0000313" key="2">
    <source>
        <dbReference type="Proteomes" id="UP001378592"/>
    </source>
</evidence>